<dbReference type="Proteomes" id="UP000827889">
    <property type="component" value="Chromosome 10"/>
</dbReference>
<evidence type="ECO:0000259" key="1">
    <source>
        <dbReference type="Pfam" id="PF04526"/>
    </source>
</evidence>
<accession>A0A8B8PXW7</accession>
<proteinExistence type="predicted"/>
<keyword evidence="2" id="KW-1185">Reference proteome</keyword>
<dbReference type="RefSeq" id="XP_030539646.1">
    <property type="nucleotide sequence ID" value="XM_030683786.1"/>
</dbReference>
<name>A0A8B8PXW7_9MYRT</name>
<gene>
    <name evidence="3" type="primary">LOC115747579</name>
</gene>
<dbReference type="OrthoDB" id="2419613at2759"/>
<dbReference type="PANTHER" id="PTHR23130">
    <property type="entry name" value="CYTOCHROME B561 AND DOMON DOMAIN-CONTAINING PROTEIN"/>
    <property type="match status" value="1"/>
</dbReference>
<protein>
    <submittedName>
        <fullName evidence="3">Cytochrome b561 and DOMON domain-containing protein At5g48750-like</fullName>
    </submittedName>
</protein>
<evidence type="ECO:0000313" key="3">
    <source>
        <dbReference type="RefSeq" id="XP_030539646.1"/>
    </source>
</evidence>
<evidence type="ECO:0000313" key="2">
    <source>
        <dbReference type="Proteomes" id="UP000827889"/>
    </source>
</evidence>
<sequence>MLRSQALIAYQRNNNGSMSVYTSSSVDSYATMQPEGRLKYRVLGMSATFEKDSEMTIFAPVHLTSDMVTIDQVWQEDPLNGRGDGLSMHATSGDHITSFGTLNLVTDSTS</sequence>
<dbReference type="GeneID" id="115747579"/>
<dbReference type="InterPro" id="IPR045265">
    <property type="entry name" value="AIR12_DOMON"/>
</dbReference>
<dbReference type="PANTHER" id="PTHR23130:SF167">
    <property type="entry name" value="CYTOCHROME B561 AND DOMON DOMAIN-CONTAINING PROTEIN"/>
    <property type="match status" value="1"/>
</dbReference>
<reference evidence="3" key="1">
    <citation type="submission" date="2025-08" db="UniProtKB">
        <authorList>
            <consortium name="RefSeq"/>
        </authorList>
    </citation>
    <scope>IDENTIFICATION</scope>
    <source>
        <tissue evidence="3">Leaf</tissue>
    </source>
</reference>
<dbReference type="AlphaFoldDB" id="A0A8B8PXW7"/>
<feature type="domain" description="AIR12 DOMON" evidence="1">
    <location>
        <begin position="1"/>
        <end position="104"/>
    </location>
</feature>
<organism evidence="2 3">
    <name type="scientific">Rhodamnia argentea</name>
    <dbReference type="NCBI Taxonomy" id="178133"/>
    <lineage>
        <taxon>Eukaryota</taxon>
        <taxon>Viridiplantae</taxon>
        <taxon>Streptophyta</taxon>
        <taxon>Embryophyta</taxon>
        <taxon>Tracheophyta</taxon>
        <taxon>Spermatophyta</taxon>
        <taxon>Magnoliopsida</taxon>
        <taxon>eudicotyledons</taxon>
        <taxon>Gunneridae</taxon>
        <taxon>Pentapetalae</taxon>
        <taxon>rosids</taxon>
        <taxon>malvids</taxon>
        <taxon>Myrtales</taxon>
        <taxon>Myrtaceae</taxon>
        <taxon>Myrtoideae</taxon>
        <taxon>Myrteae</taxon>
        <taxon>Australasian group</taxon>
        <taxon>Rhodamnia</taxon>
    </lineage>
</organism>
<dbReference type="Pfam" id="PF04526">
    <property type="entry name" value="DUF568"/>
    <property type="match status" value="1"/>
</dbReference>
<dbReference type="KEGG" id="rarg:115747579"/>